<dbReference type="PANTHER" id="PTHR34040">
    <property type="entry name" value="FLAGELLAR BIOSYNTHETIC PROTEIN FLIQ"/>
    <property type="match status" value="1"/>
</dbReference>
<protein>
    <recommendedName>
        <fullName evidence="3 9">Flagellar biosynthetic protein FliQ</fullName>
    </recommendedName>
</protein>
<evidence type="ECO:0000313" key="10">
    <source>
        <dbReference type="EMBL" id="GBG09608.1"/>
    </source>
</evidence>
<dbReference type="PIRSF" id="PIRSF004669">
    <property type="entry name" value="FliQ"/>
    <property type="match status" value="1"/>
</dbReference>
<evidence type="ECO:0000256" key="2">
    <source>
        <dbReference type="ARBA" id="ARBA00006156"/>
    </source>
</evidence>
<dbReference type="Pfam" id="PF01313">
    <property type="entry name" value="Bac_export_3"/>
    <property type="match status" value="1"/>
</dbReference>
<keyword evidence="10" id="KW-0966">Cell projection</keyword>
<evidence type="ECO:0000256" key="7">
    <source>
        <dbReference type="ARBA" id="ARBA00023136"/>
    </source>
</evidence>
<dbReference type="InterPro" id="IPR002191">
    <property type="entry name" value="Bac_export_3"/>
</dbReference>
<keyword evidence="4 9" id="KW-1003">Cell membrane</keyword>
<reference evidence="10 11" key="1">
    <citation type="submission" date="2017-08" db="EMBL/GenBank/DDBJ databases">
        <title>Substantial Increase in Enzyme Production by Combined Drug-Resistance Mutations in Paenibacillus agaridevorans.</title>
        <authorList>
            <person name="Tanaka Y."/>
            <person name="Funane K."/>
            <person name="Hosaka T."/>
            <person name="Shiwa Y."/>
            <person name="Fujita N."/>
            <person name="Miyazaki T."/>
            <person name="Yoshikawa H."/>
            <person name="Murakami K."/>
            <person name="Kasahara K."/>
            <person name="Inaoka T."/>
            <person name="Hiraga Y."/>
            <person name="Ochi K."/>
        </authorList>
    </citation>
    <scope>NUCLEOTIDE SEQUENCE [LARGE SCALE GENOMIC DNA]</scope>
    <source>
        <strain evidence="10 11">T-3040</strain>
    </source>
</reference>
<evidence type="ECO:0000256" key="4">
    <source>
        <dbReference type="ARBA" id="ARBA00022475"/>
    </source>
</evidence>
<keyword evidence="8 9" id="KW-0975">Bacterial flagellum</keyword>
<keyword evidence="10" id="KW-0969">Cilium</keyword>
<proteinExistence type="inferred from homology"/>
<comment type="function">
    <text evidence="9">Role in flagellar biosynthesis.</text>
</comment>
<name>A0A2R5EX23_9BACL</name>
<feature type="transmembrane region" description="Helical" evidence="9">
    <location>
        <begin position="52"/>
        <end position="72"/>
    </location>
</feature>
<comment type="subcellular location">
    <subcellularLocation>
        <location evidence="1 9">Cell membrane</location>
        <topology evidence="1">Multi-pass membrane protein</topology>
    </subcellularLocation>
    <subcellularLocation>
        <location evidence="9">Bacterial flagellum basal body</location>
    </subcellularLocation>
</comment>
<keyword evidence="6 9" id="KW-1133">Transmembrane helix</keyword>
<evidence type="ECO:0000256" key="8">
    <source>
        <dbReference type="ARBA" id="ARBA00023143"/>
    </source>
</evidence>
<sequence length="91" mass="9936">MLMSADFVIGLAGEAVYTVLKASAPMLVLALVVGLLISVFQATTQIQEQTLAFVPKIVAVFVSIIVFGPWILNTVVDFTYRLLNNLHHYIG</sequence>
<evidence type="ECO:0000256" key="9">
    <source>
        <dbReference type="RuleBase" id="RU364090"/>
    </source>
</evidence>
<keyword evidence="11" id="KW-1185">Reference proteome</keyword>
<accession>A0A2R5EX23</accession>
<evidence type="ECO:0000256" key="6">
    <source>
        <dbReference type="ARBA" id="ARBA00022989"/>
    </source>
</evidence>
<evidence type="ECO:0000256" key="1">
    <source>
        <dbReference type="ARBA" id="ARBA00004651"/>
    </source>
</evidence>
<dbReference type="PRINTS" id="PR00952">
    <property type="entry name" value="TYPE3IMQPROT"/>
</dbReference>
<gene>
    <name evidence="9" type="primary">fliQ</name>
    <name evidence="10" type="ORF">PAT3040_04265</name>
</gene>
<dbReference type="InterPro" id="IPR006305">
    <property type="entry name" value="FliQ"/>
</dbReference>
<comment type="caution">
    <text evidence="10">The sequence shown here is derived from an EMBL/GenBank/DDBJ whole genome shotgun (WGS) entry which is preliminary data.</text>
</comment>
<dbReference type="GO" id="GO:0009425">
    <property type="term" value="C:bacterial-type flagellum basal body"/>
    <property type="evidence" value="ECO:0007669"/>
    <property type="project" value="UniProtKB-SubCell"/>
</dbReference>
<dbReference type="NCBIfam" id="TIGR01402">
    <property type="entry name" value="fliQ"/>
    <property type="match status" value="1"/>
</dbReference>
<evidence type="ECO:0000256" key="5">
    <source>
        <dbReference type="ARBA" id="ARBA00022692"/>
    </source>
</evidence>
<dbReference type="GO" id="GO:0005886">
    <property type="term" value="C:plasma membrane"/>
    <property type="evidence" value="ECO:0007669"/>
    <property type="project" value="UniProtKB-SubCell"/>
</dbReference>
<evidence type="ECO:0000256" key="3">
    <source>
        <dbReference type="ARBA" id="ARBA00021718"/>
    </source>
</evidence>
<feature type="transmembrane region" description="Helical" evidence="9">
    <location>
        <begin position="20"/>
        <end position="40"/>
    </location>
</feature>
<dbReference type="AlphaFoldDB" id="A0A2R5EX23"/>
<dbReference type="EMBL" id="BDQX01000243">
    <property type="protein sequence ID" value="GBG09608.1"/>
    <property type="molecule type" value="Genomic_DNA"/>
</dbReference>
<dbReference type="GO" id="GO:0009306">
    <property type="term" value="P:protein secretion"/>
    <property type="evidence" value="ECO:0007669"/>
    <property type="project" value="InterPro"/>
</dbReference>
<dbReference type="PANTHER" id="PTHR34040:SF2">
    <property type="entry name" value="FLAGELLAR BIOSYNTHETIC PROTEIN FLIQ"/>
    <property type="match status" value="1"/>
</dbReference>
<dbReference type="Proteomes" id="UP000245202">
    <property type="component" value="Unassembled WGS sequence"/>
</dbReference>
<comment type="similarity">
    <text evidence="2 9">Belongs to the FliQ/MopD/SpaQ family.</text>
</comment>
<keyword evidence="5 9" id="KW-0812">Transmembrane</keyword>
<organism evidence="10 11">
    <name type="scientific">Paenibacillus agaridevorans</name>
    <dbReference type="NCBI Taxonomy" id="171404"/>
    <lineage>
        <taxon>Bacteria</taxon>
        <taxon>Bacillati</taxon>
        <taxon>Bacillota</taxon>
        <taxon>Bacilli</taxon>
        <taxon>Bacillales</taxon>
        <taxon>Paenibacillaceae</taxon>
        <taxon>Paenibacillus</taxon>
    </lineage>
</organism>
<keyword evidence="7 9" id="KW-0472">Membrane</keyword>
<keyword evidence="10" id="KW-0282">Flagellum</keyword>
<evidence type="ECO:0000313" key="11">
    <source>
        <dbReference type="Proteomes" id="UP000245202"/>
    </source>
</evidence>
<dbReference type="GO" id="GO:0044780">
    <property type="term" value="P:bacterial-type flagellum assembly"/>
    <property type="evidence" value="ECO:0007669"/>
    <property type="project" value="InterPro"/>
</dbReference>